<feature type="transmembrane region" description="Helical" evidence="5">
    <location>
        <begin position="360"/>
        <end position="379"/>
    </location>
</feature>
<dbReference type="PROSITE" id="PS00236">
    <property type="entry name" value="NEUROTR_ION_CHANNEL"/>
    <property type="match status" value="1"/>
</dbReference>
<dbReference type="InterPro" id="IPR038050">
    <property type="entry name" value="Neuro_actylchol_rec"/>
</dbReference>
<keyword evidence="5" id="KW-0407">Ion channel</keyword>
<name>A0A9P1IN39_9PELO</name>
<reference evidence="7" key="1">
    <citation type="submission" date="2022-11" db="EMBL/GenBank/DDBJ databases">
        <authorList>
            <person name="Kikuchi T."/>
        </authorList>
    </citation>
    <scope>NUCLEOTIDE SEQUENCE</scope>
    <source>
        <strain evidence="7">PS1010</strain>
    </source>
</reference>
<feature type="transmembrane region" description="Helical" evidence="5">
    <location>
        <begin position="277"/>
        <end position="295"/>
    </location>
</feature>
<comment type="caution">
    <text evidence="7">The sequence shown here is derived from an EMBL/GenBank/DDBJ whole genome shotgun (WGS) entry which is preliminary data.</text>
</comment>
<feature type="domain" description="Neurotransmitter-gated ion-channel ligand-binding" evidence="6">
    <location>
        <begin position="31"/>
        <end position="178"/>
    </location>
</feature>
<dbReference type="SUPFAM" id="SSF63712">
    <property type="entry name" value="Nicotinic receptor ligand binding domain-like"/>
    <property type="match status" value="1"/>
</dbReference>
<evidence type="ECO:0000256" key="5">
    <source>
        <dbReference type="RuleBase" id="RU000687"/>
    </source>
</evidence>
<dbReference type="PRINTS" id="PR00252">
    <property type="entry name" value="NRIONCHANNEL"/>
</dbReference>
<keyword evidence="2 5" id="KW-0812">Transmembrane</keyword>
<protein>
    <recommendedName>
        <fullName evidence="6">Neurotransmitter-gated ion-channel ligand-binding domain-containing protein</fullName>
    </recommendedName>
</protein>
<dbReference type="GO" id="GO:0004888">
    <property type="term" value="F:transmembrane signaling receptor activity"/>
    <property type="evidence" value="ECO:0007669"/>
    <property type="project" value="InterPro"/>
</dbReference>
<proteinExistence type="inferred from homology"/>
<keyword evidence="8" id="KW-1185">Reference proteome</keyword>
<evidence type="ECO:0000313" key="7">
    <source>
        <dbReference type="EMBL" id="CAI5448335.1"/>
    </source>
</evidence>
<dbReference type="InterPro" id="IPR036734">
    <property type="entry name" value="Neur_chan_lig-bd_sf"/>
</dbReference>
<gene>
    <name evidence="7" type="ORF">CAMP_LOCUS10972</name>
</gene>
<dbReference type="Pfam" id="PF02931">
    <property type="entry name" value="Neur_chan_LBD"/>
    <property type="match status" value="1"/>
</dbReference>
<evidence type="ECO:0000313" key="8">
    <source>
        <dbReference type="Proteomes" id="UP001152747"/>
    </source>
</evidence>
<comment type="similarity">
    <text evidence="5">Belongs to the ligand-gated ion channel (TC 1.A.9) family.</text>
</comment>
<feature type="transmembrane region" description="Helical" evidence="5">
    <location>
        <begin position="307"/>
        <end position="328"/>
    </location>
</feature>
<dbReference type="InterPro" id="IPR036719">
    <property type="entry name" value="Neuro-gated_channel_TM_sf"/>
</dbReference>
<keyword evidence="3 5" id="KW-1133">Transmembrane helix</keyword>
<comment type="subcellular location">
    <subcellularLocation>
        <location evidence="1">Membrane</location>
        <topology evidence="1">Multi-pass membrane protein</topology>
    </subcellularLocation>
</comment>
<sequence length="413" mass="47623">MWLLVLFFLKVSCQLNSNGTESESYLTPSEDFTKKLFENYDNEVAPFCNDKSGIERQAWILILKFIRFKLIDVDEPKEQVTTVVEVKQNWFDQRISWDPEENDNITQLFIRLDKVWSPPFTAFSASEVVEQRDQDYRMASIHSYGSVTAHIPVKLTINCKFNMSNYPFDTQICEIITGIPSIPTHLHKLSVDFSPALSDNLCNLGNSAWDVIDIRSGLVNIKNSYEFVDSTRIGILKFQLKRNPTFYMYMIVLPIFIINALSFSGVFLKNTTKVDRLTIGLTHIMTMTFILGIIADKLPKTNSVPLLGKYIIFGLCTMIIAMLISTYLKKITEYLAGKLGNTQNSIGKHIRRFIGRPSRIIFIFAFQIANIASIIYLLYRYYDFETRFKLPESCQVRSKTMEFTHDEEDCGCF</sequence>
<dbReference type="PANTHER" id="PTHR18945">
    <property type="entry name" value="NEUROTRANSMITTER GATED ION CHANNEL"/>
    <property type="match status" value="1"/>
</dbReference>
<dbReference type="InterPro" id="IPR006201">
    <property type="entry name" value="Neur_channel"/>
</dbReference>
<dbReference type="CDD" id="cd18989">
    <property type="entry name" value="LGIC_ECD_cation"/>
    <property type="match status" value="1"/>
</dbReference>
<organism evidence="7 8">
    <name type="scientific">Caenorhabditis angaria</name>
    <dbReference type="NCBI Taxonomy" id="860376"/>
    <lineage>
        <taxon>Eukaryota</taxon>
        <taxon>Metazoa</taxon>
        <taxon>Ecdysozoa</taxon>
        <taxon>Nematoda</taxon>
        <taxon>Chromadorea</taxon>
        <taxon>Rhabditida</taxon>
        <taxon>Rhabditina</taxon>
        <taxon>Rhabditomorpha</taxon>
        <taxon>Rhabditoidea</taxon>
        <taxon>Rhabditidae</taxon>
        <taxon>Peloderinae</taxon>
        <taxon>Caenorhabditis</taxon>
    </lineage>
</organism>
<dbReference type="Gene3D" id="2.70.170.10">
    <property type="entry name" value="Neurotransmitter-gated ion-channel ligand-binding domain"/>
    <property type="match status" value="1"/>
</dbReference>
<feature type="transmembrane region" description="Helical" evidence="5">
    <location>
        <begin position="246"/>
        <end position="268"/>
    </location>
</feature>
<dbReference type="GO" id="GO:0016020">
    <property type="term" value="C:membrane"/>
    <property type="evidence" value="ECO:0007669"/>
    <property type="project" value="UniProtKB-SubCell"/>
</dbReference>
<evidence type="ECO:0000259" key="6">
    <source>
        <dbReference type="Pfam" id="PF02931"/>
    </source>
</evidence>
<dbReference type="EMBL" id="CANHGI010000004">
    <property type="protein sequence ID" value="CAI5448335.1"/>
    <property type="molecule type" value="Genomic_DNA"/>
</dbReference>
<dbReference type="InterPro" id="IPR018000">
    <property type="entry name" value="Neurotransmitter_ion_chnl_CS"/>
</dbReference>
<dbReference type="InterPro" id="IPR006202">
    <property type="entry name" value="Neur_chan_lig-bd"/>
</dbReference>
<evidence type="ECO:0000256" key="2">
    <source>
        <dbReference type="ARBA" id="ARBA00022692"/>
    </source>
</evidence>
<keyword evidence="5" id="KW-0406">Ion transport</keyword>
<dbReference type="Gene3D" id="1.20.58.390">
    <property type="entry name" value="Neurotransmitter-gated ion-channel transmembrane domain"/>
    <property type="match status" value="1"/>
</dbReference>
<dbReference type="Proteomes" id="UP001152747">
    <property type="component" value="Unassembled WGS sequence"/>
</dbReference>
<dbReference type="AlphaFoldDB" id="A0A9P1IN39"/>
<evidence type="ECO:0000256" key="3">
    <source>
        <dbReference type="ARBA" id="ARBA00022989"/>
    </source>
</evidence>
<dbReference type="SUPFAM" id="SSF90112">
    <property type="entry name" value="Neurotransmitter-gated ion-channel transmembrane pore"/>
    <property type="match status" value="1"/>
</dbReference>
<evidence type="ECO:0000256" key="4">
    <source>
        <dbReference type="ARBA" id="ARBA00023136"/>
    </source>
</evidence>
<dbReference type="GO" id="GO:0005230">
    <property type="term" value="F:extracellular ligand-gated monoatomic ion channel activity"/>
    <property type="evidence" value="ECO:0007669"/>
    <property type="project" value="InterPro"/>
</dbReference>
<keyword evidence="4 5" id="KW-0472">Membrane</keyword>
<accession>A0A9P1IN39</accession>
<evidence type="ECO:0000256" key="1">
    <source>
        <dbReference type="ARBA" id="ARBA00004141"/>
    </source>
</evidence>
<keyword evidence="5" id="KW-0813">Transport</keyword>
<dbReference type="OrthoDB" id="5866477at2759"/>